<dbReference type="Pfam" id="PF00497">
    <property type="entry name" value="SBP_bac_3"/>
    <property type="match status" value="1"/>
</dbReference>
<evidence type="ECO:0000313" key="7">
    <source>
        <dbReference type="Proteomes" id="UP001244552"/>
    </source>
</evidence>
<evidence type="ECO:0000256" key="3">
    <source>
        <dbReference type="ARBA" id="ARBA00022729"/>
    </source>
</evidence>
<proteinExistence type="inferred from homology"/>
<dbReference type="InterPro" id="IPR051455">
    <property type="entry name" value="Bact_solute-bind_prot3"/>
</dbReference>
<evidence type="ECO:0000313" key="6">
    <source>
        <dbReference type="EMBL" id="MDQ0535074.1"/>
    </source>
</evidence>
<gene>
    <name evidence="6" type="ORF">QO018_003952</name>
</gene>
<name>A0ABU0MNM4_9PROT</name>
<keyword evidence="7" id="KW-1185">Reference proteome</keyword>
<evidence type="ECO:0000259" key="5">
    <source>
        <dbReference type="SMART" id="SM00062"/>
    </source>
</evidence>
<dbReference type="PANTHER" id="PTHR30085">
    <property type="entry name" value="AMINO ACID ABC TRANSPORTER PERMEASE"/>
    <property type="match status" value="1"/>
</dbReference>
<dbReference type="InterPro" id="IPR001638">
    <property type="entry name" value="Solute-binding_3/MltF_N"/>
</dbReference>
<dbReference type="Gene3D" id="3.40.190.10">
    <property type="entry name" value="Periplasmic binding protein-like II"/>
    <property type="match status" value="2"/>
</dbReference>
<feature type="chain" id="PRO_5046784848" evidence="4">
    <location>
        <begin position="32"/>
        <end position="315"/>
    </location>
</feature>
<dbReference type="CDD" id="cd13688">
    <property type="entry name" value="PBP2_GltI_DEBP"/>
    <property type="match status" value="1"/>
</dbReference>
<dbReference type="RefSeq" id="WP_209986468.1">
    <property type="nucleotide sequence ID" value="NZ_JAGINO010000019.1"/>
</dbReference>
<dbReference type="SUPFAM" id="SSF53850">
    <property type="entry name" value="Periplasmic binding protein-like II"/>
    <property type="match status" value="1"/>
</dbReference>
<evidence type="ECO:0000256" key="2">
    <source>
        <dbReference type="ARBA" id="ARBA00022448"/>
    </source>
</evidence>
<dbReference type="SMART" id="SM00062">
    <property type="entry name" value="PBPb"/>
    <property type="match status" value="1"/>
</dbReference>
<organism evidence="6 7">
    <name type="scientific">Azospirillum picis</name>
    <dbReference type="NCBI Taxonomy" id="488438"/>
    <lineage>
        <taxon>Bacteria</taxon>
        <taxon>Pseudomonadati</taxon>
        <taxon>Pseudomonadota</taxon>
        <taxon>Alphaproteobacteria</taxon>
        <taxon>Rhodospirillales</taxon>
        <taxon>Azospirillaceae</taxon>
        <taxon>Azospirillum</taxon>
    </lineage>
</organism>
<dbReference type="InterPro" id="IPR006311">
    <property type="entry name" value="TAT_signal"/>
</dbReference>
<keyword evidence="3 4" id="KW-0732">Signal</keyword>
<dbReference type="EMBL" id="JAUSVU010000015">
    <property type="protein sequence ID" value="MDQ0535074.1"/>
    <property type="molecule type" value="Genomic_DNA"/>
</dbReference>
<evidence type="ECO:0000256" key="1">
    <source>
        <dbReference type="ARBA" id="ARBA00010333"/>
    </source>
</evidence>
<keyword evidence="2" id="KW-0813">Transport</keyword>
<dbReference type="PANTHER" id="PTHR30085:SF2">
    <property type="entry name" value="GLUTAMATE_ASPARTATE IMPORT SOLUTE-BINDING PROTEIN"/>
    <property type="match status" value="1"/>
</dbReference>
<dbReference type="PROSITE" id="PS51318">
    <property type="entry name" value="TAT"/>
    <property type="match status" value="1"/>
</dbReference>
<accession>A0ABU0MNM4</accession>
<sequence>MQSRQFFVGTALGALGLMALAAATSTTTAMAATAAATAAADGRTLAKIADTGTLTLGYRESSVPFSYLDGNQKPVGLSIDLCQAVAEHVKAELKRPDLKIAYVAVNASNRIPLIQNGTVDLECGSTTNTAERQKQIAFSVATFVSQARWLTLASSGIAKADELKGKPVVVTQGSLNRSVAERINREKSLDLAFIQTKDQAESLLMLRTGRAAAWFEDDILQAGLVANAPDPKAFAVLPDSRGDSTFYGLMLARDDAGFKRLVDGVLARVMASGEFDRLYERWFVQPIPPAGMSLYLPMSAALKERVTHPSDALTP</sequence>
<protein>
    <submittedName>
        <fullName evidence="6">Glutamate/aspartate transport system substrate-binding protein</fullName>
    </submittedName>
</protein>
<feature type="domain" description="Solute-binding protein family 3/N-terminal" evidence="5">
    <location>
        <begin position="53"/>
        <end position="286"/>
    </location>
</feature>
<comment type="caution">
    <text evidence="6">The sequence shown here is derived from an EMBL/GenBank/DDBJ whole genome shotgun (WGS) entry which is preliminary data.</text>
</comment>
<dbReference type="Proteomes" id="UP001244552">
    <property type="component" value="Unassembled WGS sequence"/>
</dbReference>
<reference evidence="6 7" key="1">
    <citation type="submission" date="2023-07" db="EMBL/GenBank/DDBJ databases">
        <title>Genomic Encyclopedia of Type Strains, Phase IV (KMG-IV): sequencing the most valuable type-strain genomes for metagenomic binning, comparative biology and taxonomic classification.</title>
        <authorList>
            <person name="Goeker M."/>
        </authorList>
    </citation>
    <scope>NUCLEOTIDE SEQUENCE [LARGE SCALE GENOMIC DNA]</scope>
    <source>
        <strain evidence="6 7">DSM 19922</strain>
    </source>
</reference>
<feature type="signal peptide" evidence="4">
    <location>
        <begin position="1"/>
        <end position="31"/>
    </location>
</feature>
<evidence type="ECO:0000256" key="4">
    <source>
        <dbReference type="SAM" id="SignalP"/>
    </source>
</evidence>
<comment type="similarity">
    <text evidence="1">Belongs to the bacterial solute-binding protein 3 family.</text>
</comment>